<evidence type="ECO:0000313" key="2">
    <source>
        <dbReference type="Proteomes" id="UP001479436"/>
    </source>
</evidence>
<name>A0ABR2W2Z4_9FUNG</name>
<organism evidence="1 2">
    <name type="scientific">Basidiobolus ranarum</name>
    <dbReference type="NCBI Taxonomy" id="34480"/>
    <lineage>
        <taxon>Eukaryota</taxon>
        <taxon>Fungi</taxon>
        <taxon>Fungi incertae sedis</taxon>
        <taxon>Zoopagomycota</taxon>
        <taxon>Entomophthoromycotina</taxon>
        <taxon>Basidiobolomycetes</taxon>
        <taxon>Basidiobolales</taxon>
        <taxon>Basidiobolaceae</taxon>
        <taxon>Basidiobolus</taxon>
    </lineage>
</organism>
<gene>
    <name evidence="1" type="ORF">K7432_005626</name>
</gene>
<accession>A0ABR2W2Z4</accession>
<keyword evidence="2" id="KW-1185">Reference proteome</keyword>
<dbReference type="Proteomes" id="UP001479436">
    <property type="component" value="Unassembled WGS sequence"/>
</dbReference>
<dbReference type="EMBL" id="JASJQH010007102">
    <property type="protein sequence ID" value="KAK9718280.1"/>
    <property type="molecule type" value="Genomic_DNA"/>
</dbReference>
<sequence>MFIGDRGHGIGSRIKGHVKYGGKWKETIHSRYTSVFVTDEHNSSQTCVFCFEKLAHPTRIVSRNDKLQVKEVKGTFRCLIEKCILSFFNNTHKGRDSVSAFAIGLAGASNVLLESCFPAFDPGILINQTHRKKFKEIAEAFLKENALKYLSGGENTL</sequence>
<comment type="caution">
    <text evidence="1">The sequence shown here is derived from an EMBL/GenBank/DDBJ whole genome shotgun (WGS) entry which is preliminary data.</text>
</comment>
<proteinExistence type="predicted"/>
<protein>
    <submittedName>
        <fullName evidence="1">Uncharacterized protein</fullName>
    </submittedName>
</protein>
<reference evidence="1 2" key="1">
    <citation type="submission" date="2023-04" db="EMBL/GenBank/DDBJ databases">
        <title>Genome of Basidiobolus ranarum AG-B5.</title>
        <authorList>
            <person name="Stajich J.E."/>
            <person name="Carter-House D."/>
            <person name="Gryganskyi A."/>
        </authorList>
    </citation>
    <scope>NUCLEOTIDE SEQUENCE [LARGE SCALE GENOMIC DNA]</scope>
    <source>
        <strain evidence="1 2">AG-B5</strain>
    </source>
</reference>
<evidence type="ECO:0000313" key="1">
    <source>
        <dbReference type="EMBL" id="KAK9718280.1"/>
    </source>
</evidence>